<evidence type="ECO:0000313" key="2">
    <source>
        <dbReference type="Proteomes" id="UP000788426"/>
    </source>
</evidence>
<evidence type="ECO:0008006" key="3">
    <source>
        <dbReference type="Google" id="ProtNLM"/>
    </source>
</evidence>
<dbReference type="Proteomes" id="UP000788426">
    <property type="component" value="Unassembled WGS sequence"/>
</dbReference>
<sequence>MTIVADSFATNFYNWRLEKAFKYCTAESKTQISYLASNISEGDVELINKRNEDASIEITNTEMLEGGIKARISMKIYNSFKMKDINSDVQLNKERDVTINLIKTNEGWKVDLTTLKETPAKE</sequence>
<comment type="caution">
    <text evidence="1">The sequence shown here is derived from an EMBL/GenBank/DDBJ whole genome shotgun (WGS) entry which is preliminary data.</text>
</comment>
<organism evidence="1 2">
    <name type="scientific">Hoylesella nanceiensis</name>
    <dbReference type="NCBI Taxonomy" id="425941"/>
    <lineage>
        <taxon>Bacteria</taxon>
        <taxon>Pseudomonadati</taxon>
        <taxon>Bacteroidota</taxon>
        <taxon>Bacteroidia</taxon>
        <taxon>Bacteroidales</taxon>
        <taxon>Prevotellaceae</taxon>
        <taxon>Hoylesella</taxon>
    </lineage>
</organism>
<evidence type="ECO:0000313" key="1">
    <source>
        <dbReference type="EMBL" id="MBW4768480.1"/>
    </source>
</evidence>
<proteinExistence type="predicted"/>
<gene>
    <name evidence="1" type="ORF">KZO38_01680</name>
</gene>
<keyword evidence="2" id="KW-1185">Reference proteome</keyword>
<dbReference type="EMBL" id="JAHXCT010000001">
    <property type="protein sequence ID" value="MBW4768480.1"/>
    <property type="molecule type" value="Genomic_DNA"/>
</dbReference>
<protein>
    <recommendedName>
        <fullName evidence="3">Lipoprotein</fullName>
    </recommendedName>
</protein>
<reference evidence="1 2" key="1">
    <citation type="submission" date="2021-07" db="EMBL/GenBank/DDBJ databases">
        <title>Genomic diversity and antimicrobial resistance of Prevotella spp. isolated from chronic lung disease airways.</title>
        <authorList>
            <person name="Webb K.A."/>
            <person name="Olagoke O.S."/>
            <person name="Baird T."/>
            <person name="Neill J."/>
            <person name="Pham A."/>
            <person name="Wells T.J."/>
            <person name="Ramsay K.A."/>
            <person name="Bell S.C."/>
            <person name="Sarovich D.S."/>
            <person name="Price E.P."/>
        </authorList>
    </citation>
    <scope>NUCLEOTIDE SEQUENCE [LARGE SCALE GENOMIC DNA]</scope>
    <source>
        <strain evidence="1 2">SCHI0011.S.12</strain>
    </source>
</reference>
<accession>A0ABS6YAB0</accession>
<name>A0ABS6YAB0_9BACT</name>